<dbReference type="InterPro" id="IPR011621">
    <property type="entry name" value="Metal-dep_PHydrolase_7TM_intra"/>
</dbReference>
<feature type="transmembrane region" description="Helical" evidence="1">
    <location>
        <begin position="316"/>
        <end position="334"/>
    </location>
</feature>
<keyword evidence="1" id="KW-0812">Transmembrane</keyword>
<dbReference type="PANTHER" id="PTHR36442">
    <property type="entry name" value="CYCLIC-DI-AMP PHOSPHODIESTERASE PGPH"/>
    <property type="match status" value="1"/>
</dbReference>
<dbReference type="RefSeq" id="WP_092121016.1">
    <property type="nucleotide sequence ID" value="NZ_FMXO01000011.1"/>
</dbReference>
<dbReference type="CDD" id="cd00077">
    <property type="entry name" value="HDc"/>
    <property type="match status" value="1"/>
</dbReference>
<keyword evidence="1" id="KW-0472">Membrane</keyword>
<evidence type="ECO:0000256" key="1">
    <source>
        <dbReference type="SAM" id="Phobius"/>
    </source>
</evidence>
<dbReference type="SUPFAM" id="SSF109604">
    <property type="entry name" value="HD-domain/PDEase-like"/>
    <property type="match status" value="1"/>
</dbReference>
<dbReference type="Proteomes" id="UP000198771">
    <property type="component" value="Unassembled WGS sequence"/>
</dbReference>
<sequence length="772" mass="85428">MTDTHSKTSPKKNSAKGAVKADVLLSPKTARPLENSAGSLLVFMACMVLVAALSGVSIEPGGRIFVQGEIATHDVTAPRDLLIEDDISTRTRREMVAQTQPPVFDLAQIPFAQMARKIVNLLDVIHSSTPENLADIQNLVAEELNIRIPAGVWNEWRKQSFHDLIVTKIVPWLEEAYSKGILSERRFVSDITTGVIVRELSSETEQLHLNALDFPDLEVLLRNLDRHLRDNLNLPVSVRRAAEELLSPLLRPNLTLNQEATQTRLNSAKLAVEPVFYQIKKGEIIVRKSERVSADQQRKMQAFFHDQTGRYNWDRFSGVLVISLLFTLAIFQAANSINKRLTPKDALLLALVMLTFAAMAKFVAFSRFPLSQELLYLTPDVFVYSLPIAGAAGVLALFFPLLICIFSGALLAFLCTQMLHAGFDVFLFYLMGAVGCAMLLRGAQTRTDILRTGLPLLALILGTWAALNLLDFQGVSWFAAGAMFSATGAVLSILLLLAFSPVVEYLFGYTSRFKLLEMMSLEQPLLQDLMVNAPGTYHHCLIVANMAEAGAKAIGANPLLAKVAALYHDIGKVKNPHYFIENQFGCENKHDKLAPSMSALILISHVKKGAELAAKHKLGPEITDLIQQHHGTRLISYFYQKALTQKEERGTENIREADFCYPGPKPQTKEAGIILLADAIEASSRTLVDPTPSRVRNHIQNLVRAVFNEGQLDDSDLSLKDLNILSETFQRILTGIFHQRIDYPQPRANAATTTPIKVETAKAPALRIAAAR</sequence>
<name>A0A1G6DD56_9BACT</name>
<dbReference type="OrthoDB" id="9806952at2"/>
<feature type="transmembrane region" description="Helical" evidence="1">
    <location>
        <begin position="388"/>
        <end position="414"/>
    </location>
</feature>
<accession>A0A1G6DD56</accession>
<dbReference type="InterPro" id="IPR003607">
    <property type="entry name" value="HD/PDEase_dom"/>
</dbReference>
<dbReference type="EMBL" id="FMXO01000011">
    <property type="protein sequence ID" value="SDB42765.1"/>
    <property type="molecule type" value="Genomic_DNA"/>
</dbReference>
<organism evidence="3 4">
    <name type="scientific">Desulfonatronum thiosulfatophilum</name>
    <dbReference type="NCBI Taxonomy" id="617002"/>
    <lineage>
        <taxon>Bacteria</taxon>
        <taxon>Pseudomonadati</taxon>
        <taxon>Thermodesulfobacteriota</taxon>
        <taxon>Desulfovibrionia</taxon>
        <taxon>Desulfovibrionales</taxon>
        <taxon>Desulfonatronaceae</taxon>
        <taxon>Desulfonatronum</taxon>
    </lineage>
</organism>
<evidence type="ECO:0000313" key="4">
    <source>
        <dbReference type="Proteomes" id="UP000198771"/>
    </source>
</evidence>
<dbReference type="NCBIfam" id="TIGR00277">
    <property type="entry name" value="HDIG"/>
    <property type="match status" value="1"/>
</dbReference>
<feature type="domain" description="HD" evidence="2">
    <location>
        <begin position="536"/>
        <end position="683"/>
    </location>
</feature>
<evidence type="ECO:0000259" key="2">
    <source>
        <dbReference type="PROSITE" id="PS51831"/>
    </source>
</evidence>
<gene>
    <name evidence="3" type="ORF">SAMN05660653_02048</name>
</gene>
<proteinExistence type="predicted"/>
<feature type="transmembrane region" description="Helical" evidence="1">
    <location>
        <begin position="477"/>
        <end position="499"/>
    </location>
</feature>
<dbReference type="SMART" id="SM00471">
    <property type="entry name" value="HDc"/>
    <property type="match status" value="1"/>
</dbReference>
<keyword evidence="4" id="KW-1185">Reference proteome</keyword>
<dbReference type="Gene3D" id="1.10.3210.10">
    <property type="entry name" value="Hypothetical protein af1432"/>
    <property type="match status" value="1"/>
</dbReference>
<feature type="transmembrane region" description="Helical" evidence="1">
    <location>
        <begin position="449"/>
        <end position="470"/>
    </location>
</feature>
<dbReference type="Pfam" id="PF07698">
    <property type="entry name" value="7TM-7TMR_HD"/>
    <property type="match status" value="1"/>
</dbReference>
<dbReference type="Pfam" id="PF07697">
    <property type="entry name" value="7TMR-HDED"/>
    <property type="match status" value="1"/>
</dbReference>
<dbReference type="STRING" id="617002.SAMN05660653_02048"/>
<feature type="transmembrane region" description="Helical" evidence="1">
    <location>
        <begin position="37"/>
        <end position="58"/>
    </location>
</feature>
<dbReference type="PROSITE" id="PS51831">
    <property type="entry name" value="HD"/>
    <property type="match status" value="1"/>
</dbReference>
<dbReference type="AlphaFoldDB" id="A0A1G6DD56"/>
<feature type="transmembrane region" description="Helical" evidence="1">
    <location>
        <begin position="426"/>
        <end position="443"/>
    </location>
</feature>
<dbReference type="InterPro" id="IPR011624">
    <property type="entry name" value="Metal-dep_PHydrolase_7TM_extra"/>
</dbReference>
<dbReference type="Pfam" id="PF01966">
    <property type="entry name" value="HD"/>
    <property type="match status" value="1"/>
</dbReference>
<keyword evidence="1" id="KW-1133">Transmembrane helix</keyword>
<dbReference type="InterPro" id="IPR006675">
    <property type="entry name" value="HDIG_dom"/>
</dbReference>
<dbReference type="PANTHER" id="PTHR36442:SF1">
    <property type="entry name" value="CYCLIC-DI-AMP PHOSPHODIESTERASE PGPH"/>
    <property type="match status" value="1"/>
</dbReference>
<reference evidence="3 4" key="1">
    <citation type="submission" date="2016-10" db="EMBL/GenBank/DDBJ databases">
        <authorList>
            <person name="de Groot N.N."/>
        </authorList>
    </citation>
    <scope>NUCLEOTIDE SEQUENCE [LARGE SCALE GENOMIC DNA]</scope>
    <source>
        <strain evidence="3 4">ASO4-2</strain>
    </source>
</reference>
<feature type="transmembrane region" description="Helical" evidence="1">
    <location>
        <begin position="346"/>
        <end position="368"/>
    </location>
</feature>
<dbReference type="InterPro" id="IPR006674">
    <property type="entry name" value="HD_domain"/>
</dbReference>
<protein>
    <recommendedName>
        <fullName evidence="2">HD domain-containing protein</fullName>
    </recommendedName>
</protein>
<evidence type="ECO:0000313" key="3">
    <source>
        <dbReference type="EMBL" id="SDB42765.1"/>
    </source>
</evidence>
<dbReference type="InterPro" id="IPR052722">
    <property type="entry name" value="PgpH_phosphodiesterase"/>
</dbReference>